<dbReference type="InterPro" id="IPR041656">
    <property type="entry name" value="TPR_5"/>
</dbReference>
<dbReference type="EMBL" id="SOAM01000004">
    <property type="protein sequence ID" value="TDS75074.1"/>
    <property type="molecule type" value="Genomic_DNA"/>
</dbReference>
<proteinExistence type="predicted"/>
<feature type="domain" description="Tetratrico peptide repeat group 5" evidence="1">
    <location>
        <begin position="41"/>
        <end position="156"/>
    </location>
</feature>
<dbReference type="OrthoDB" id="193829at2"/>
<sequence length="159" mass="17152">MTDDWDERVARFWVEFDDGDPDAALAGMHALVGERPDGDARALYERGSVHDSLGQEQEAIPLYRAALAAGLDEEHEPQAVIQLASSLRNVGDVEEAVALLQTAGLTAWTGDAARAFLALALRDAGRPDEALQVALLALAPTLPRYTRAVRAYADDLTRA</sequence>
<protein>
    <submittedName>
        <fullName evidence="2">Tetratricopeptide repeat protein</fullName>
    </submittedName>
</protein>
<dbReference type="Proteomes" id="UP000295344">
    <property type="component" value="Unassembled WGS sequence"/>
</dbReference>
<dbReference type="SUPFAM" id="SSF48452">
    <property type="entry name" value="TPR-like"/>
    <property type="match status" value="1"/>
</dbReference>
<evidence type="ECO:0000313" key="3">
    <source>
        <dbReference type="Proteomes" id="UP000295344"/>
    </source>
</evidence>
<dbReference type="InterPro" id="IPR011990">
    <property type="entry name" value="TPR-like_helical_dom_sf"/>
</dbReference>
<comment type="caution">
    <text evidence="2">The sequence shown here is derived from an EMBL/GenBank/DDBJ whole genome shotgun (WGS) entry which is preliminary data.</text>
</comment>
<evidence type="ECO:0000259" key="1">
    <source>
        <dbReference type="Pfam" id="PF12688"/>
    </source>
</evidence>
<evidence type="ECO:0000313" key="2">
    <source>
        <dbReference type="EMBL" id="TDS75074.1"/>
    </source>
</evidence>
<keyword evidence="3" id="KW-1185">Reference proteome</keyword>
<dbReference type="Gene3D" id="1.25.40.10">
    <property type="entry name" value="Tetratricopeptide repeat domain"/>
    <property type="match status" value="1"/>
</dbReference>
<name>A0A4V3EA88_9MICO</name>
<reference evidence="2 3" key="1">
    <citation type="submission" date="2019-03" db="EMBL/GenBank/DDBJ databases">
        <title>Genomic Encyclopedia of Archaeal and Bacterial Type Strains, Phase II (KMG-II): from individual species to whole genera.</title>
        <authorList>
            <person name="Goeker M."/>
        </authorList>
    </citation>
    <scope>NUCLEOTIDE SEQUENCE [LARGE SCALE GENOMIC DNA]</scope>
    <source>
        <strain evidence="2 3">DSM 24782</strain>
    </source>
</reference>
<dbReference type="AlphaFoldDB" id="A0A4V3EA88"/>
<organism evidence="2 3">
    <name type="scientific">Amnibacterium kyonggiense</name>
    <dbReference type="NCBI Taxonomy" id="595671"/>
    <lineage>
        <taxon>Bacteria</taxon>
        <taxon>Bacillati</taxon>
        <taxon>Actinomycetota</taxon>
        <taxon>Actinomycetes</taxon>
        <taxon>Micrococcales</taxon>
        <taxon>Microbacteriaceae</taxon>
        <taxon>Amnibacterium</taxon>
    </lineage>
</organism>
<dbReference type="RefSeq" id="WP_133767719.1">
    <property type="nucleotide sequence ID" value="NZ_BAAARP010000001.1"/>
</dbReference>
<accession>A0A4V3EA88</accession>
<dbReference type="Pfam" id="PF12688">
    <property type="entry name" value="TPR_5"/>
    <property type="match status" value="1"/>
</dbReference>
<gene>
    <name evidence="2" type="ORF">CLV52_3601</name>
</gene>